<dbReference type="PROSITE" id="PS50267">
    <property type="entry name" value="NA_NEUROTRAN_SYMP_3"/>
    <property type="match status" value="1"/>
</dbReference>
<dbReference type="Pfam" id="PF00209">
    <property type="entry name" value="SNF"/>
    <property type="match status" value="2"/>
</dbReference>
<dbReference type="PRINTS" id="PR00176">
    <property type="entry name" value="NANEUSMPORT"/>
</dbReference>
<name>A0ABU4W8Q3_9FUSO</name>
<keyword evidence="2 6" id="KW-0813">Transport</keyword>
<dbReference type="CDD" id="cd10336">
    <property type="entry name" value="SLC6sbd_Tyt1-Like"/>
    <property type="match status" value="1"/>
</dbReference>
<dbReference type="PANTHER" id="PTHR42948">
    <property type="entry name" value="TRANSPORTER"/>
    <property type="match status" value="1"/>
</dbReference>
<feature type="transmembrane region" description="Helical" evidence="7">
    <location>
        <begin position="167"/>
        <end position="185"/>
    </location>
</feature>
<dbReference type="InterPro" id="IPR037272">
    <property type="entry name" value="SNS_sf"/>
</dbReference>
<dbReference type="InterPro" id="IPR047218">
    <property type="entry name" value="YocR/YhdH-like"/>
</dbReference>
<sequence length="475" mass="51202">MSNERGNWGSSVGFVLAAAGSAIGLGNLWKFPYLAGKNGGGAFVIVYLSLIVILGFSLMLGEMAIGRRGKSDAFGSYNNIKKGWGFIGIFGILCCFIIYSYYVVIAGWIVKYIGMFIRGGLTEDPVATFGGFISSGTSPILYSFVIVVVTALIVLKGVSGGIEKASKIMMPVLFVFMIVIVARSVTLPNAMEGIKYFLKPDFSQITPTVVIAALGQVFFSLSLGMGAMITYGSYLPKDTNLVKSALCIPVLDTLIALLAGLAILPAVFSFGLEPTAGPGLIFITLPKVFASMPMGNLFGIIFFVLVLFAALTSTISLLEVVVSFVVDQMKLDRKKATILVSALIAAFAIPNSHSFGPMAEFKVFFGMNFFDFLGYLTDNILLPMGGLLLCVFVGFIWDKEDIKKEITNDGEVSFPMFSIWMIGVKYLGIQLLALILLQAIGLKGTGVSYSLAAIFMLQILFDVLEKKKQEKTKTA</sequence>
<accession>A0ABU4W8Q3</accession>
<dbReference type="SUPFAM" id="SSF161070">
    <property type="entry name" value="SNF-like"/>
    <property type="match status" value="1"/>
</dbReference>
<dbReference type="NCBIfam" id="NF037979">
    <property type="entry name" value="Na_transp"/>
    <property type="match status" value="1"/>
</dbReference>
<feature type="transmembrane region" description="Helical" evidence="7">
    <location>
        <begin position="86"/>
        <end position="109"/>
    </location>
</feature>
<comment type="caution">
    <text evidence="8">The sequence shown here is derived from an EMBL/GenBank/DDBJ whole genome shotgun (WGS) entry which is preliminary data.</text>
</comment>
<feature type="transmembrane region" description="Helical" evidence="7">
    <location>
        <begin position="129"/>
        <end position="155"/>
    </location>
</feature>
<comment type="subcellular location">
    <subcellularLocation>
        <location evidence="1">Membrane</location>
        <topology evidence="1">Multi-pass membrane protein</topology>
    </subcellularLocation>
</comment>
<evidence type="ECO:0000256" key="7">
    <source>
        <dbReference type="SAM" id="Phobius"/>
    </source>
</evidence>
<evidence type="ECO:0000256" key="2">
    <source>
        <dbReference type="ARBA" id="ARBA00022448"/>
    </source>
</evidence>
<keyword evidence="6" id="KW-0769">Symport</keyword>
<evidence type="ECO:0000256" key="4">
    <source>
        <dbReference type="ARBA" id="ARBA00022989"/>
    </source>
</evidence>
<protein>
    <recommendedName>
        <fullName evidence="6">Transporter</fullName>
    </recommendedName>
</protein>
<keyword evidence="4 7" id="KW-1133">Transmembrane helix</keyword>
<dbReference type="RefSeq" id="WP_320313299.1">
    <property type="nucleotide sequence ID" value="NZ_JAVIKH010000005.1"/>
</dbReference>
<dbReference type="Proteomes" id="UP001279681">
    <property type="component" value="Unassembled WGS sequence"/>
</dbReference>
<gene>
    <name evidence="8" type="ORF">RFV38_05190</name>
</gene>
<comment type="similarity">
    <text evidence="6">Belongs to the sodium:neurotransmitter symporter (SNF) (TC 2.A.22) family.</text>
</comment>
<feature type="transmembrane region" description="Helical" evidence="7">
    <location>
        <begin position="297"/>
        <end position="326"/>
    </location>
</feature>
<evidence type="ECO:0000313" key="9">
    <source>
        <dbReference type="Proteomes" id="UP001279681"/>
    </source>
</evidence>
<proteinExistence type="inferred from homology"/>
<keyword evidence="3 6" id="KW-0812">Transmembrane</keyword>
<evidence type="ECO:0000313" key="8">
    <source>
        <dbReference type="EMBL" id="MDX8335894.1"/>
    </source>
</evidence>
<feature type="transmembrane region" description="Helical" evidence="7">
    <location>
        <begin position="41"/>
        <end position="65"/>
    </location>
</feature>
<dbReference type="InterPro" id="IPR000175">
    <property type="entry name" value="Na/ntran_symport"/>
</dbReference>
<feature type="transmembrane region" description="Helical" evidence="7">
    <location>
        <begin position="417"/>
        <end position="440"/>
    </location>
</feature>
<feature type="transmembrane region" description="Helical" evidence="7">
    <location>
        <begin position="379"/>
        <end position="397"/>
    </location>
</feature>
<organism evidence="8 9">
    <name type="scientific">Candidatus Cetobacterium colombiensis</name>
    <dbReference type="NCBI Taxonomy" id="3073100"/>
    <lineage>
        <taxon>Bacteria</taxon>
        <taxon>Fusobacteriati</taxon>
        <taxon>Fusobacteriota</taxon>
        <taxon>Fusobacteriia</taxon>
        <taxon>Fusobacteriales</taxon>
        <taxon>Fusobacteriaceae</taxon>
        <taxon>Cetobacterium</taxon>
    </lineage>
</organism>
<dbReference type="EMBL" id="JAVIKH010000005">
    <property type="protein sequence ID" value="MDX8335894.1"/>
    <property type="molecule type" value="Genomic_DNA"/>
</dbReference>
<keyword evidence="5 7" id="KW-0472">Membrane</keyword>
<evidence type="ECO:0000256" key="3">
    <source>
        <dbReference type="ARBA" id="ARBA00022692"/>
    </source>
</evidence>
<dbReference type="PROSITE" id="PS00610">
    <property type="entry name" value="NA_NEUROTRAN_SYMP_1"/>
    <property type="match status" value="1"/>
</dbReference>
<reference evidence="9" key="1">
    <citation type="submission" date="2023-07" db="EMBL/GenBank/DDBJ databases">
        <authorList>
            <person name="Colorado M.A."/>
            <person name="Villamil L.M."/>
            <person name="Melo J.F."/>
            <person name="Rodriguez J.A."/>
            <person name="Ruiz R.Y."/>
        </authorList>
    </citation>
    <scope>NUCLEOTIDE SEQUENCE [LARGE SCALE GENOMIC DNA]</scope>
    <source>
        <strain evidence="9">C33</strain>
    </source>
</reference>
<feature type="transmembrane region" description="Helical" evidence="7">
    <location>
        <begin position="446"/>
        <end position="464"/>
    </location>
</feature>
<feature type="transmembrane region" description="Helical" evidence="7">
    <location>
        <begin position="338"/>
        <end position="359"/>
    </location>
</feature>
<evidence type="ECO:0000256" key="6">
    <source>
        <dbReference type="RuleBase" id="RU003732"/>
    </source>
</evidence>
<feature type="transmembrane region" description="Helical" evidence="7">
    <location>
        <begin position="12"/>
        <end position="29"/>
    </location>
</feature>
<keyword evidence="9" id="KW-1185">Reference proteome</keyword>
<feature type="transmembrane region" description="Helical" evidence="7">
    <location>
        <begin position="205"/>
        <end position="234"/>
    </location>
</feature>
<feature type="transmembrane region" description="Helical" evidence="7">
    <location>
        <begin position="246"/>
        <end position="268"/>
    </location>
</feature>
<dbReference type="PANTHER" id="PTHR42948:SF1">
    <property type="entry name" value="TRANSPORTER"/>
    <property type="match status" value="1"/>
</dbReference>
<evidence type="ECO:0000256" key="1">
    <source>
        <dbReference type="ARBA" id="ARBA00004141"/>
    </source>
</evidence>
<evidence type="ECO:0000256" key="5">
    <source>
        <dbReference type="ARBA" id="ARBA00023136"/>
    </source>
</evidence>